<dbReference type="PANTHER" id="PTHR37841">
    <property type="entry name" value="GLR2918 PROTEIN"/>
    <property type="match status" value="1"/>
</dbReference>
<keyword evidence="2" id="KW-1185">Reference proteome</keyword>
<dbReference type="Proteomes" id="UP000241645">
    <property type="component" value="Unassembled WGS sequence"/>
</dbReference>
<evidence type="ECO:0008006" key="3">
    <source>
        <dbReference type="Google" id="ProtNLM"/>
    </source>
</evidence>
<gene>
    <name evidence="1" type="ORF">C7R92_08705</name>
</gene>
<dbReference type="EMBL" id="PXZO01000011">
    <property type="protein sequence ID" value="PSK12080.1"/>
    <property type="molecule type" value="Genomic_DNA"/>
</dbReference>
<evidence type="ECO:0000313" key="2">
    <source>
        <dbReference type="Proteomes" id="UP000241645"/>
    </source>
</evidence>
<dbReference type="Pfam" id="PF14903">
    <property type="entry name" value="WG_beta_rep"/>
    <property type="match status" value="3"/>
</dbReference>
<dbReference type="SUPFAM" id="SSF69360">
    <property type="entry name" value="Cell wall binding repeat"/>
    <property type="match status" value="1"/>
</dbReference>
<dbReference type="InterPro" id="IPR032774">
    <property type="entry name" value="WG_beta_rep"/>
</dbReference>
<name>A0ABX5FSS7_9BACL</name>
<dbReference type="PANTHER" id="PTHR37841:SF1">
    <property type="entry name" value="DUF3298 DOMAIN-CONTAINING PROTEIN"/>
    <property type="match status" value="1"/>
</dbReference>
<sequence>MGHQTAVSSYRAREVHGCGPFLFREWVSLGIQRWKSGLYQYVNGIAKVMINGKVAYINNNGKILLKTAYTDAGDFHQGLAWILSNGKVGYIDTKGKLVIKPSFEPDYGMVTRAGDFQSNGLAPALLNGKWGFINKKGVWVMKPQFAWVRSISPAGFAVVGVQ</sequence>
<evidence type="ECO:0000313" key="1">
    <source>
        <dbReference type="EMBL" id="PSK12080.1"/>
    </source>
</evidence>
<comment type="caution">
    <text evidence="1">The sequence shown here is derived from an EMBL/GenBank/DDBJ whole genome shotgun (WGS) entry which is preliminary data.</text>
</comment>
<accession>A0ABX5FSS7</accession>
<organism evidence="1 2">
    <name type="scientific">Brevibacillus porteri</name>
    <dbReference type="NCBI Taxonomy" id="2126350"/>
    <lineage>
        <taxon>Bacteria</taxon>
        <taxon>Bacillati</taxon>
        <taxon>Bacillota</taxon>
        <taxon>Bacilli</taxon>
        <taxon>Bacillales</taxon>
        <taxon>Paenibacillaceae</taxon>
        <taxon>Brevibacillus</taxon>
    </lineage>
</organism>
<proteinExistence type="predicted"/>
<reference evidence="1 2" key="1">
    <citation type="submission" date="2018-03" db="EMBL/GenBank/DDBJ databases">
        <title>Brevisbacillus phylogenomics.</title>
        <authorList>
            <person name="Dunlap C."/>
        </authorList>
    </citation>
    <scope>NUCLEOTIDE SEQUENCE [LARGE SCALE GENOMIC DNA]</scope>
    <source>
        <strain evidence="1 2">NRRL B-41110</strain>
    </source>
</reference>
<protein>
    <recommendedName>
        <fullName evidence="3">WG repeat-containing protein</fullName>
    </recommendedName>
</protein>